<accession>A0A0B0MWM4</accession>
<dbReference type="AlphaFoldDB" id="A0A0B0MWM4"/>
<proteinExistence type="predicted"/>
<sequence>MPTPQTWSYMLSHIDTTIPDRVLHDTYIEVNVLDMVLHENIYIENPMS</sequence>
<comment type="caution">
    <text evidence="1">The sequence shown here is derived from an EMBL/GenBank/DDBJ whole genome shotgun (WGS) entry which is preliminary data.</text>
</comment>
<keyword evidence="2" id="KW-1185">Reference proteome</keyword>
<evidence type="ECO:0000313" key="2">
    <source>
        <dbReference type="Proteomes" id="UP000032142"/>
    </source>
</evidence>
<dbReference type="Proteomes" id="UP000032142">
    <property type="component" value="Unassembled WGS sequence"/>
</dbReference>
<reference evidence="2" key="1">
    <citation type="submission" date="2014-09" db="EMBL/GenBank/DDBJ databases">
        <authorList>
            <person name="Mudge J."/>
            <person name="Ramaraj T."/>
            <person name="Lindquist I.E."/>
            <person name="Bharti A.K."/>
            <person name="Sundararajan A."/>
            <person name="Cameron C.T."/>
            <person name="Woodward J.E."/>
            <person name="May G.D."/>
            <person name="Brubaker C."/>
            <person name="Broadhvest J."/>
            <person name="Wilkins T.A."/>
        </authorList>
    </citation>
    <scope>NUCLEOTIDE SEQUENCE</scope>
    <source>
        <strain evidence="2">cv. AKA8401</strain>
    </source>
</reference>
<gene>
    <name evidence="1" type="ORF">F383_26910</name>
</gene>
<organism evidence="1 2">
    <name type="scientific">Gossypium arboreum</name>
    <name type="common">Tree cotton</name>
    <name type="synonym">Gossypium nanking</name>
    <dbReference type="NCBI Taxonomy" id="29729"/>
    <lineage>
        <taxon>Eukaryota</taxon>
        <taxon>Viridiplantae</taxon>
        <taxon>Streptophyta</taxon>
        <taxon>Embryophyta</taxon>
        <taxon>Tracheophyta</taxon>
        <taxon>Spermatophyta</taxon>
        <taxon>Magnoliopsida</taxon>
        <taxon>eudicotyledons</taxon>
        <taxon>Gunneridae</taxon>
        <taxon>Pentapetalae</taxon>
        <taxon>rosids</taxon>
        <taxon>malvids</taxon>
        <taxon>Malvales</taxon>
        <taxon>Malvaceae</taxon>
        <taxon>Malvoideae</taxon>
        <taxon>Gossypium</taxon>
    </lineage>
</organism>
<name>A0A0B0MWM4_GOSAR</name>
<dbReference type="EMBL" id="JRRC01396598">
    <property type="protein sequence ID" value="KHG03899.1"/>
    <property type="molecule type" value="Genomic_DNA"/>
</dbReference>
<evidence type="ECO:0000313" key="1">
    <source>
        <dbReference type="EMBL" id="KHG03899.1"/>
    </source>
</evidence>
<protein>
    <submittedName>
        <fullName evidence="1">Uncharacterized protein</fullName>
    </submittedName>
</protein>